<reference evidence="5 6" key="1">
    <citation type="submission" date="2021-05" db="EMBL/GenBank/DDBJ databases">
        <title>Draft genomes of bacteria isolated from model marine particles.</title>
        <authorList>
            <person name="Datta M.S."/>
            <person name="Schwartzman J.A."/>
            <person name="Enke T.N."/>
            <person name="Saavedra J."/>
            <person name="Cermak N."/>
            <person name="Cordero O.X."/>
        </authorList>
    </citation>
    <scope>NUCLEOTIDE SEQUENCE [LARGE SCALE GENOMIC DNA]</scope>
    <source>
        <strain evidence="5 6">D2M19</strain>
    </source>
</reference>
<feature type="region of interest" description="Disordered" evidence="3">
    <location>
        <begin position="201"/>
        <end position="226"/>
    </location>
</feature>
<dbReference type="InterPro" id="IPR011760">
    <property type="entry name" value="PsdUridine_synth_TruD_insert"/>
</dbReference>
<comment type="similarity">
    <text evidence="2">Belongs to the pseudouridine synthase TruD family.</text>
</comment>
<dbReference type="RefSeq" id="WP_216008281.1">
    <property type="nucleotide sequence ID" value="NZ_JAHKPV010000018.1"/>
</dbReference>
<evidence type="ECO:0000256" key="3">
    <source>
        <dbReference type="SAM" id="MobiDB-lite"/>
    </source>
</evidence>
<comment type="catalytic activity">
    <reaction evidence="2">
        <text>uridine(13) in tRNA = pseudouridine(13) in tRNA</text>
        <dbReference type="Rhea" id="RHEA:42540"/>
        <dbReference type="Rhea" id="RHEA-COMP:10105"/>
        <dbReference type="Rhea" id="RHEA-COMP:10106"/>
        <dbReference type="ChEBI" id="CHEBI:65314"/>
        <dbReference type="ChEBI" id="CHEBI:65315"/>
        <dbReference type="EC" id="5.4.99.27"/>
    </reaction>
</comment>
<comment type="caution">
    <text evidence="5">The sequence shown here is derived from an EMBL/GenBank/DDBJ whole genome shotgun (WGS) entry which is preliminary data.</text>
</comment>
<dbReference type="HAMAP" id="MF_01082">
    <property type="entry name" value="TruD"/>
    <property type="match status" value="1"/>
</dbReference>
<dbReference type="InterPro" id="IPR050170">
    <property type="entry name" value="TruD_pseudoU_synthase"/>
</dbReference>
<keyword evidence="2" id="KW-0413">Isomerase</keyword>
<keyword evidence="6" id="KW-1185">Reference proteome</keyword>
<dbReference type="Proteomes" id="UP000753376">
    <property type="component" value="Unassembled WGS sequence"/>
</dbReference>
<dbReference type="InterPro" id="IPR020119">
    <property type="entry name" value="PsdUridine_synth_TruD_CS"/>
</dbReference>
<name>A0ABS6A8H9_9GAMM</name>
<accession>A0ABS6A8H9</accession>
<gene>
    <name evidence="2" type="primary">truD</name>
    <name evidence="5" type="ORF">KO508_10580</name>
</gene>
<organism evidence="5 6">
    <name type="scientific">Marinobacter salexigens</name>
    <dbReference type="NCBI Taxonomy" id="1925763"/>
    <lineage>
        <taxon>Bacteria</taxon>
        <taxon>Pseudomonadati</taxon>
        <taxon>Pseudomonadota</taxon>
        <taxon>Gammaproteobacteria</taxon>
        <taxon>Pseudomonadales</taxon>
        <taxon>Marinobacteraceae</taxon>
        <taxon>Marinobacter</taxon>
    </lineage>
</organism>
<dbReference type="EC" id="5.4.99.27" evidence="2"/>
<dbReference type="Pfam" id="PF01142">
    <property type="entry name" value="TruD"/>
    <property type="match status" value="1"/>
</dbReference>
<dbReference type="PROSITE" id="PS01268">
    <property type="entry name" value="UPF0024"/>
    <property type="match status" value="1"/>
</dbReference>
<evidence type="ECO:0000256" key="2">
    <source>
        <dbReference type="HAMAP-Rule" id="MF_01082"/>
    </source>
</evidence>
<protein>
    <recommendedName>
        <fullName evidence="2">tRNA pseudouridine synthase D</fullName>
        <ecNumber evidence="2">5.4.99.27</ecNumber>
    </recommendedName>
    <alternativeName>
        <fullName evidence="2">tRNA pseudouridine(13) synthase</fullName>
    </alternativeName>
    <alternativeName>
        <fullName evidence="2">tRNA pseudouridylate synthase D</fullName>
    </alternativeName>
    <alternativeName>
        <fullName evidence="2">tRNA-uridine isomerase D</fullName>
    </alternativeName>
</protein>
<keyword evidence="1 2" id="KW-0819">tRNA processing</keyword>
<dbReference type="PANTHER" id="PTHR47811:SF1">
    <property type="entry name" value="TRNA PSEUDOURIDINE SYNTHASE D"/>
    <property type="match status" value="1"/>
</dbReference>
<dbReference type="EMBL" id="JAHKPV010000018">
    <property type="protein sequence ID" value="MBU2874446.1"/>
    <property type="molecule type" value="Genomic_DNA"/>
</dbReference>
<dbReference type="InterPro" id="IPR001656">
    <property type="entry name" value="PsdUridine_synth_TruD"/>
</dbReference>
<comment type="function">
    <text evidence="2">Responsible for synthesis of pseudouridine from uracil-13 in transfer RNAs.</text>
</comment>
<dbReference type="PANTHER" id="PTHR47811">
    <property type="entry name" value="TRNA PSEUDOURIDINE SYNTHASE D"/>
    <property type="match status" value="1"/>
</dbReference>
<feature type="active site" description="Nucleophile" evidence="2">
    <location>
        <position position="99"/>
    </location>
</feature>
<evidence type="ECO:0000259" key="4">
    <source>
        <dbReference type="PROSITE" id="PS50984"/>
    </source>
</evidence>
<proteinExistence type="inferred from homology"/>
<evidence type="ECO:0000256" key="1">
    <source>
        <dbReference type="ARBA" id="ARBA00022694"/>
    </source>
</evidence>
<dbReference type="PROSITE" id="PS50984">
    <property type="entry name" value="TRUD"/>
    <property type="match status" value="1"/>
</dbReference>
<sequence>MSFANTGVGNWRLDWPVSGGRRVASAQLKTAPEDFRVSEVFEESAERATPSGSNGVAGEGEHLCLYIEKTGDNTEFLAGELSNLAGCRSFDVGFCGLKDRHAVTRQWFSIYRPGMMDEDAALIERVSEHWPVRSAYRSVRKLRRGDHQGNHFVIRLRQVGAERDVIESALARLKAQGAPNYFGPQRFGFAGGNLDRAVHIDPSTLNRRSGQGKRRGRGSSRAGGGRDGRKNVLYFSAARSWLFNEVLASRVADGSWRSPLSGEPVDIATGPLWGDGGTSAGGEAEQREREIVAQTPNLASLFLTTRMKPERRPLVSMPRNFNWLWLDDGSLELEFFLEPGQYATTVLSDIFELEDMSLGHHNKQHG</sequence>
<evidence type="ECO:0000313" key="6">
    <source>
        <dbReference type="Proteomes" id="UP000753376"/>
    </source>
</evidence>
<feature type="domain" description="TRUD" evidence="4">
    <location>
        <begin position="177"/>
        <end position="316"/>
    </location>
</feature>
<evidence type="ECO:0000313" key="5">
    <source>
        <dbReference type="EMBL" id="MBU2874446.1"/>
    </source>
</evidence>